<keyword evidence="2" id="KW-1185">Reference proteome</keyword>
<name>A0ABN7WUG8_GIGMA</name>
<protein>
    <submittedName>
        <fullName evidence="1">18008_t:CDS:1</fullName>
    </submittedName>
</protein>
<gene>
    <name evidence="1" type="ORF">GMARGA_LOCUS34817</name>
</gene>
<feature type="non-terminal residue" evidence="1">
    <location>
        <position position="1"/>
    </location>
</feature>
<dbReference type="Proteomes" id="UP000789901">
    <property type="component" value="Unassembled WGS sequence"/>
</dbReference>
<sequence length="157" mass="17712">TNYKVLVYELPLEPHEACIGTITAEIVEKCILVKGTNAGTRADHSGKEADSLFHPMKPRVLAPTGSDRKPNIIVEVTYFKSIDHDIKKVKNYWLKDLSYAHDAIVVKIDLVAENITSSRMRFEFGTYDGTGNALNILWDTCLIKINLDCLYYQAHPD</sequence>
<evidence type="ECO:0000313" key="2">
    <source>
        <dbReference type="Proteomes" id="UP000789901"/>
    </source>
</evidence>
<evidence type="ECO:0000313" key="1">
    <source>
        <dbReference type="EMBL" id="CAG8840235.1"/>
    </source>
</evidence>
<proteinExistence type="predicted"/>
<reference evidence="1 2" key="1">
    <citation type="submission" date="2021-06" db="EMBL/GenBank/DDBJ databases">
        <authorList>
            <person name="Kallberg Y."/>
            <person name="Tangrot J."/>
            <person name="Rosling A."/>
        </authorList>
    </citation>
    <scope>NUCLEOTIDE SEQUENCE [LARGE SCALE GENOMIC DNA]</scope>
    <source>
        <strain evidence="1 2">120-4 pot B 10/14</strain>
    </source>
</reference>
<organism evidence="1 2">
    <name type="scientific">Gigaspora margarita</name>
    <dbReference type="NCBI Taxonomy" id="4874"/>
    <lineage>
        <taxon>Eukaryota</taxon>
        <taxon>Fungi</taxon>
        <taxon>Fungi incertae sedis</taxon>
        <taxon>Mucoromycota</taxon>
        <taxon>Glomeromycotina</taxon>
        <taxon>Glomeromycetes</taxon>
        <taxon>Diversisporales</taxon>
        <taxon>Gigasporaceae</taxon>
        <taxon>Gigaspora</taxon>
    </lineage>
</organism>
<dbReference type="EMBL" id="CAJVQB010062410">
    <property type="protein sequence ID" value="CAG8840235.1"/>
    <property type="molecule type" value="Genomic_DNA"/>
</dbReference>
<feature type="non-terminal residue" evidence="1">
    <location>
        <position position="157"/>
    </location>
</feature>
<comment type="caution">
    <text evidence="1">The sequence shown here is derived from an EMBL/GenBank/DDBJ whole genome shotgun (WGS) entry which is preliminary data.</text>
</comment>
<accession>A0ABN7WUG8</accession>